<dbReference type="InterPro" id="IPR003594">
    <property type="entry name" value="HATPase_dom"/>
</dbReference>
<keyword evidence="1" id="KW-0808">Transferase</keyword>
<dbReference type="Proteomes" id="UP000006069">
    <property type="component" value="Unassembled WGS sequence"/>
</dbReference>
<evidence type="ECO:0000256" key="2">
    <source>
        <dbReference type="SAM" id="Phobius"/>
    </source>
</evidence>
<dbReference type="GO" id="GO:0016020">
    <property type="term" value="C:membrane"/>
    <property type="evidence" value="ECO:0007669"/>
    <property type="project" value="InterPro"/>
</dbReference>
<dbReference type="InterPro" id="IPR050640">
    <property type="entry name" value="Bact_2-comp_sensor_kinase"/>
</dbReference>
<dbReference type="Pfam" id="PF06580">
    <property type="entry name" value="His_kinase"/>
    <property type="match status" value="1"/>
</dbReference>
<feature type="domain" description="Histidine kinase" evidence="3">
    <location>
        <begin position="328"/>
        <end position="429"/>
    </location>
</feature>
<keyword evidence="1" id="KW-0418">Kinase</keyword>
<name>K0YUN8_9ACTN</name>
<dbReference type="InterPro" id="IPR029016">
    <property type="entry name" value="GAF-like_dom_sf"/>
</dbReference>
<dbReference type="HOGENOM" id="CLU_020473_3_0_11"/>
<dbReference type="Pfam" id="PF01590">
    <property type="entry name" value="GAF"/>
    <property type="match status" value="1"/>
</dbReference>
<dbReference type="InterPro" id="IPR003018">
    <property type="entry name" value="GAF"/>
</dbReference>
<keyword evidence="2" id="KW-1133">Transmembrane helix</keyword>
<dbReference type="PANTHER" id="PTHR34220">
    <property type="entry name" value="SENSOR HISTIDINE KINASE YPDA"/>
    <property type="match status" value="1"/>
</dbReference>
<dbReference type="PANTHER" id="PTHR34220:SF7">
    <property type="entry name" value="SENSOR HISTIDINE KINASE YPDA"/>
    <property type="match status" value="1"/>
</dbReference>
<dbReference type="PATRIC" id="fig|742818.3.peg.1784"/>
<feature type="transmembrane region" description="Helical" evidence="2">
    <location>
        <begin position="44"/>
        <end position="62"/>
    </location>
</feature>
<dbReference type="GO" id="GO:0000155">
    <property type="term" value="F:phosphorelay sensor kinase activity"/>
    <property type="evidence" value="ECO:0007669"/>
    <property type="project" value="InterPro"/>
</dbReference>
<dbReference type="Gene3D" id="3.30.450.40">
    <property type="match status" value="1"/>
</dbReference>
<gene>
    <name evidence="4" type="ORF">HMPREF9451_01697</name>
</gene>
<organism evidence="4 5">
    <name type="scientific">Slackia piriformis YIT 12062</name>
    <dbReference type="NCBI Taxonomy" id="742818"/>
    <lineage>
        <taxon>Bacteria</taxon>
        <taxon>Bacillati</taxon>
        <taxon>Actinomycetota</taxon>
        <taxon>Coriobacteriia</taxon>
        <taxon>Eggerthellales</taxon>
        <taxon>Eggerthellaceae</taxon>
        <taxon>Slackia</taxon>
    </lineage>
</organism>
<dbReference type="EMBL" id="ADMD01000009">
    <property type="protein sequence ID" value="EJZ83179.1"/>
    <property type="molecule type" value="Genomic_DNA"/>
</dbReference>
<feature type="transmembrane region" description="Helical" evidence="2">
    <location>
        <begin position="12"/>
        <end position="32"/>
    </location>
</feature>
<keyword evidence="2" id="KW-0812">Transmembrane</keyword>
<dbReference type="Pfam" id="PF02518">
    <property type="entry name" value="HATPase_c"/>
    <property type="match status" value="1"/>
</dbReference>
<evidence type="ECO:0000313" key="4">
    <source>
        <dbReference type="EMBL" id="EJZ83179.1"/>
    </source>
</evidence>
<dbReference type="InterPro" id="IPR005467">
    <property type="entry name" value="His_kinase_dom"/>
</dbReference>
<keyword evidence="5" id="KW-1185">Reference proteome</keyword>
<dbReference type="InParanoid" id="K0YUN8"/>
<dbReference type="PROSITE" id="PS50109">
    <property type="entry name" value="HIS_KIN"/>
    <property type="match status" value="1"/>
</dbReference>
<keyword evidence="2" id="KW-0472">Membrane</keyword>
<dbReference type="SUPFAM" id="SSF55874">
    <property type="entry name" value="ATPase domain of HSP90 chaperone/DNA topoisomerase II/histidine kinase"/>
    <property type="match status" value="1"/>
</dbReference>
<reference evidence="4 5" key="1">
    <citation type="submission" date="2012-08" db="EMBL/GenBank/DDBJ databases">
        <title>The Genome Sequence of Slackia piriformis YIT 12062.</title>
        <authorList>
            <consortium name="The Broad Institute Genome Sequencing Platform"/>
            <person name="Earl A."/>
            <person name="Ward D."/>
            <person name="Feldgarden M."/>
            <person name="Gevers D."/>
            <person name="Morotomi M."/>
            <person name="Walker B."/>
            <person name="Young S.K."/>
            <person name="Zeng Q."/>
            <person name="Gargeya S."/>
            <person name="Fitzgerald M."/>
            <person name="Haas B."/>
            <person name="Abouelleil A."/>
            <person name="Alvarado L."/>
            <person name="Arachchi H.M."/>
            <person name="Berlin A.M."/>
            <person name="Chapman S.B."/>
            <person name="Goldberg J."/>
            <person name="Griggs A."/>
            <person name="Gujja S."/>
            <person name="Hansen M."/>
            <person name="Howarth C."/>
            <person name="Imamovic A."/>
            <person name="Larimer J."/>
            <person name="McCowen C."/>
            <person name="Montmayeur A."/>
            <person name="Murphy C."/>
            <person name="Neiman D."/>
            <person name="Pearson M."/>
            <person name="Priest M."/>
            <person name="Roberts A."/>
            <person name="Saif S."/>
            <person name="Shea T."/>
            <person name="Sisk P."/>
            <person name="Sykes S."/>
            <person name="Wortman J."/>
            <person name="Nusbaum C."/>
            <person name="Birren B."/>
        </authorList>
    </citation>
    <scope>NUCLEOTIDE SEQUENCE [LARGE SCALE GENOMIC DNA]</scope>
    <source>
        <strain evidence="4 5">YIT 12062</strain>
    </source>
</reference>
<dbReference type="OrthoDB" id="2514702at2"/>
<evidence type="ECO:0000313" key="5">
    <source>
        <dbReference type="Proteomes" id="UP000006069"/>
    </source>
</evidence>
<accession>K0YUN8</accession>
<dbReference type="eggNOG" id="COG3275">
    <property type="taxonomic scope" value="Bacteria"/>
</dbReference>
<protein>
    <recommendedName>
        <fullName evidence="3">Histidine kinase domain-containing protein</fullName>
    </recommendedName>
</protein>
<sequence length="432" mass="47252">MNILGVKGNYAKLLDLVLFAAATVSAAAIVIATAKPDSFGDMNVFAGVTFTVCVALLIYLHLNPDSVRARQSDTILKIASETLACFQEGLSVDTAQKVCRLLLPATGAHAVAITDKDHILGYAGLGEESSAAGSSIRTKATHATLEDGQIRVLHSPSEIGFPDSVKHLRAGIIVPLRRGEAIIGTLKFYYRHPSDTTETQVALAEGLGELMSTQIAAVELEQQTKLATTMELKALQSQINPHFLFNTINTIASLVRTDPERARMLLREFAIFYRRTLENSEDLVELMREVDQTMRYFTFEIARFGEERLFMDVEVEPGLEDLMVPAFMVQPLVENAVRHAMPQEGKLTIKVTARSEGDDVYISVADDGIGMDAEQQRKLLSPEASKGLGIAMKNISERLTGYYGTESCMEVESLPGNGTCVTMFLKDALLDD</sequence>
<evidence type="ECO:0000259" key="3">
    <source>
        <dbReference type="PROSITE" id="PS50109"/>
    </source>
</evidence>
<dbReference type="InterPro" id="IPR036890">
    <property type="entry name" value="HATPase_C_sf"/>
</dbReference>
<dbReference type="AlphaFoldDB" id="K0YUN8"/>
<dbReference type="RefSeq" id="WP_009139877.1">
    <property type="nucleotide sequence ID" value="NZ_JH815199.1"/>
</dbReference>
<dbReference type="InterPro" id="IPR010559">
    <property type="entry name" value="Sig_transdc_His_kin_internal"/>
</dbReference>
<dbReference type="SUPFAM" id="SSF55781">
    <property type="entry name" value="GAF domain-like"/>
    <property type="match status" value="1"/>
</dbReference>
<dbReference type="Gene3D" id="3.30.565.10">
    <property type="entry name" value="Histidine kinase-like ATPase, C-terminal domain"/>
    <property type="match status" value="1"/>
</dbReference>
<proteinExistence type="predicted"/>
<evidence type="ECO:0000256" key="1">
    <source>
        <dbReference type="ARBA" id="ARBA00022777"/>
    </source>
</evidence>
<comment type="caution">
    <text evidence="4">The sequence shown here is derived from an EMBL/GenBank/DDBJ whole genome shotgun (WGS) entry which is preliminary data.</text>
</comment>
<dbReference type="SMART" id="SM00387">
    <property type="entry name" value="HATPase_c"/>
    <property type="match status" value="1"/>
</dbReference>